<keyword evidence="3" id="KW-1185">Reference proteome</keyword>
<name>A0A0E0LGV7_ORYPU</name>
<sequence>MTTATHGAPPPGSGVPRYRTPGDDVEAHIHVCQLREWHITIKVLHDLLHVGPHVGNLKKECTKGKHICERGCLTCAYQFWGKVPHGTDHMRCL</sequence>
<evidence type="ECO:0000313" key="3">
    <source>
        <dbReference type="Proteomes" id="UP000026962"/>
    </source>
</evidence>
<dbReference type="HOGENOM" id="CLU_2403467_0_0_1"/>
<dbReference type="AlphaFoldDB" id="A0A0E0LGV7"/>
<evidence type="ECO:0000313" key="2">
    <source>
        <dbReference type="EnsemblPlants" id="OPUNC07G02300.1"/>
    </source>
</evidence>
<feature type="region of interest" description="Disordered" evidence="1">
    <location>
        <begin position="1"/>
        <end position="21"/>
    </location>
</feature>
<protein>
    <submittedName>
        <fullName evidence="2">Uncharacterized protein</fullName>
    </submittedName>
</protein>
<organism evidence="2">
    <name type="scientific">Oryza punctata</name>
    <name type="common">Red rice</name>
    <dbReference type="NCBI Taxonomy" id="4537"/>
    <lineage>
        <taxon>Eukaryota</taxon>
        <taxon>Viridiplantae</taxon>
        <taxon>Streptophyta</taxon>
        <taxon>Embryophyta</taxon>
        <taxon>Tracheophyta</taxon>
        <taxon>Spermatophyta</taxon>
        <taxon>Magnoliopsida</taxon>
        <taxon>Liliopsida</taxon>
        <taxon>Poales</taxon>
        <taxon>Poaceae</taxon>
        <taxon>BOP clade</taxon>
        <taxon>Oryzoideae</taxon>
        <taxon>Oryzeae</taxon>
        <taxon>Oryzinae</taxon>
        <taxon>Oryza</taxon>
    </lineage>
</organism>
<evidence type="ECO:0000256" key="1">
    <source>
        <dbReference type="SAM" id="MobiDB-lite"/>
    </source>
</evidence>
<dbReference type="Proteomes" id="UP000026962">
    <property type="component" value="Chromosome 7"/>
</dbReference>
<accession>A0A0E0LGV7</accession>
<reference evidence="2" key="2">
    <citation type="submission" date="2018-05" db="EMBL/GenBank/DDBJ databases">
        <title>OpunRS2 (Oryza punctata Reference Sequence Version 2).</title>
        <authorList>
            <person name="Zhang J."/>
            <person name="Kudrna D."/>
            <person name="Lee S."/>
            <person name="Talag J."/>
            <person name="Welchert J."/>
            <person name="Wing R.A."/>
        </authorList>
    </citation>
    <scope>NUCLEOTIDE SEQUENCE [LARGE SCALE GENOMIC DNA]</scope>
</reference>
<dbReference type="EnsemblPlants" id="OPUNC07G02300.1">
    <property type="protein sequence ID" value="OPUNC07G02300.1"/>
    <property type="gene ID" value="OPUNC07G02300"/>
</dbReference>
<reference evidence="2" key="1">
    <citation type="submission" date="2015-04" db="UniProtKB">
        <authorList>
            <consortium name="EnsemblPlants"/>
        </authorList>
    </citation>
    <scope>IDENTIFICATION</scope>
</reference>
<proteinExistence type="predicted"/>
<dbReference type="Gramene" id="OPUNC07G02300.1">
    <property type="protein sequence ID" value="OPUNC07G02300.1"/>
    <property type="gene ID" value="OPUNC07G02300"/>
</dbReference>